<dbReference type="PROSITE" id="PS50082">
    <property type="entry name" value="WD_REPEATS_2"/>
    <property type="match status" value="4"/>
</dbReference>
<dbReference type="AlphaFoldDB" id="A0A9D4VA08"/>
<sequence>MQSPLSNFLLRPRSTQHRHRRSTSSPSSLLTLDLSPPSSSTGEAATDSTPPFDAANDTDAAFSDALHGDDILYGRFSDAHVLDVDYAGSHSPFPGTPSSHRRSFESPFPSPYSLNVPLSTAGAYLCTLTISIKASSLCLSGGLLYAALDSGDILVFKTPKLPECARFGIGSLPIKALLVTDNTIFSAHKDHKIRVWHRPNADGSTIYRLLKTLPSATDYLRNLILSKRYIQIRRHHKRLWIQHVDTITAMAIDSTSLLLYSASWDKSFKVWNLRNMRCVQTVKAHDDAINAIVVSPHSDNLIYTASADSTIKIWKKLSAKKVVQVTTLSGHGGASVNAMVMKADNAPGILYSGGSDCCVDVWQRVSRNKLAWKLEARLRGHRKPVLCLAVSGQLMCSGGADNMIRVWRRGGVGSYTCLAILQGHDGPVKAIAMAVSTLRSCYVYSASHDGTTKVWSVLYEKEDHESGTNLINQALM</sequence>
<evidence type="ECO:0000256" key="4">
    <source>
        <dbReference type="SAM" id="MobiDB-lite"/>
    </source>
</evidence>
<dbReference type="InterPro" id="IPR045182">
    <property type="entry name" value="JINGUBANG-like"/>
</dbReference>
<dbReference type="InterPro" id="IPR036322">
    <property type="entry name" value="WD40_repeat_dom_sf"/>
</dbReference>
<feature type="repeat" description="WD" evidence="3">
    <location>
        <begin position="378"/>
        <end position="407"/>
    </location>
</feature>
<evidence type="ECO:0000313" key="5">
    <source>
        <dbReference type="EMBL" id="KAI5082635.1"/>
    </source>
</evidence>
<dbReference type="CDD" id="cd00200">
    <property type="entry name" value="WD40"/>
    <property type="match status" value="1"/>
</dbReference>
<reference evidence="5" key="1">
    <citation type="submission" date="2021-01" db="EMBL/GenBank/DDBJ databases">
        <title>Adiantum capillus-veneris genome.</title>
        <authorList>
            <person name="Fang Y."/>
            <person name="Liao Q."/>
        </authorList>
    </citation>
    <scope>NUCLEOTIDE SEQUENCE</scope>
    <source>
        <strain evidence="5">H3</strain>
        <tissue evidence="5">Leaf</tissue>
    </source>
</reference>
<evidence type="ECO:0000313" key="6">
    <source>
        <dbReference type="Proteomes" id="UP000886520"/>
    </source>
</evidence>
<dbReference type="SMART" id="SM00320">
    <property type="entry name" value="WD40"/>
    <property type="match status" value="6"/>
</dbReference>
<evidence type="ECO:0000256" key="1">
    <source>
        <dbReference type="ARBA" id="ARBA00022574"/>
    </source>
</evidence>
<feature type="region of interest" description="Disordered" evidence="4">
    <location>
        <begin position="1"/>
        <end position="56"/>
    </location>
</feature>
<dbReference type="Gene3D" id="2.130.10.10">
    <property type="entry name" value="YVTN repeat-like/Quinoprotein amine dehydrogenase"/>
    <property type="match status" value="2"/>
</dbReference>
<dbReference type="InterPro" id="IPR015943">
    <property type="entry name" value="WD40/YVTN_repeat-like_dom_sf"/>
</dbReference>
<evidence type="ECO:0000256" key="3">
    <source>
        <dbReference type="PROSITE-ProRule" id="PRU00221"/>
    </source>
</evidence>
<dbReference type="PANTHER" id="PTHR22844:SF342">
    <property type="entry name" value="AND WD40 DOMAIN PROTEIN, PUTATIVE-RELATED"/>
    <property type="match status" value="1"/>
</dbReference>
<dbReference type="InterPro" id="IPR020472">
    <property type="entry name" value="WD40_PAC1"/>
</dbReference>
<accession>A0A9D4VA08</accession>
<gene>
    <name evidence="5" type="ORF">GOP47_0002378</name>
</gene>
<dbReference type="Pfam" id="PF00400">
    <property type="entry name" value="WD40"/>
    <property type="match status" value="5"/>
</dbReference>
<feature type="compositionally biased region" description="Low complexity" evidence="4">
    <location>
        <begin position="23"/>
        <end position="41"/>
    </location>
</feature>
<dbReference type="OrthoDB" id="674604at2759"/>
<name>A0A9D4VA08_ADICA</name>
<organism evidence="5 6">
    <name type="scientific">Adiantum capillus-veneris</name>
    <name type="common">Maidenhair fern</name>
    <dbReference type="NCBI Taxonomy" id="13818"/>
    <lineage>
        <taxon>Eukaryota</taxon>
        <taxon>Viridiplantae</taxon>
        <taxon>Streptophyta</taxon>
        <taxon>Embryophyta</taxon>
        <taxon>Tracheophyta</taxon>
        <taxon>Polypodiopsida</taxon>
        <taxon>Polypodiidae</taxon>
        <taxon>Polypodiales</taxon>
        <taxon>Pteridineae</taxon>
        <taxon>Pteridaceae</taxon>
        <taxon>Vittarioideae</taxon>
        <taxon>Adiantum</taxon>
    </lineage>
</organism>
<dbReference type="PRINTS" id="PR00320">
    <property type="entry name" value="GPROTEINBRPT"/>
</dbReference>
<keyword evidence="1 3" id="KW-0853">WD repeat</keyword>
<feature type="repeat" description="WD" evidence="3">
    <location>
        <begin position="282"/>
        <end position="324"/>
    </location>
</feature>
<feature type="repeat" description="WD" evidence="3">
    <location>
        <begin position="240"/>
        <end position="281"/>
    </location>
</feature>
<dbReference type="EMBL" id="JABFUD020000003">
    <property type="protein sequence ID" value="KAI5082635.1"/>
    <property type="molecule type" value="Genomic_DNA"/>
</dbReference>
<feature type="repeat" description="WD" evidence="3">
    <location>
        <begin position="421"/>
        <end position="457"/>
    </location>
</feature>
<comment type="caution">
    <text evidence="5">The sequence shown here is derived from an EMBL/GenBank/DDBJ whole genome shotgun (WGS) entry which is preliminary data.</text>
</comment>
<protein>
    <submittedName>
        <fullName evidence="5">Uncharacterized protein</fullName>
    </submittedName>
</protein>
<proteinExistence type="predicted"/>
<dbReference type="Proteomes" id="UP000886520">
    <property type="component" value="Chromosome 2"/>
</dbReference>
<keyword evidence="6" id="KW-1185">Reference proteome</keyword>
<dbReference type="PROSITE" id="PS50294">
    <property type="entry name" value="WD_REPEATS_REGION"/>
    <property type="match status" value="2"/>
</dbReference>
<dbReference type="PANTHER" id="PTHR22844">
    <property type="entry name" value="F-BOX AND WD40 DOMAIN PROTEIN"/>
    <property type="match status" value="1"/>
</dbReference>
<keyword evidence="2" id="KW-0677">Repeat</keyword>
<dbReference type="SUPFAM" id="SSF50978">
    <property type="entry name" value="WD40 repeat-like"/>
    <property type="match status" value="1"/>
</dbReference>
<dbReference type="InterPro" id="IPR001680">
    <property type="entry name" value="WD40_rpt"/>
</dbReference>
<evidence type="ECO:0000256" key="2">
    <source>
        <dbReference type="ARBA" id="ARBA00022737"/>
    </source>
</evidence>